<comment type="similarity">
    <text evidence="1 8">Belongs to the beta-class carbonic anhydrase family.</text>
</comment>
<dbReference type="CDD" id="cd00883">
    <property type="entry name" value="beta_CA_cladeA"/>
    <property type="match status" value="1"/>
</dbReference>
<comment type="caution">
    <text evidence="9">The sequence shown here is derived from an EMBL/GenBank/DDBJ whole genome shotgun (WGS) entry which is preliminary data.</text>
</comment>
<dbReference type="PANTHER" id="PTHR11002">
    <property type="entry name" value="CARBONIC ANHYDRASE"/>
    <property type="match status" value="1"/>
</dbReference>
<evidence type="ECO:0000313" key="9">
    <source>
        <dbReference type="EMBL" id="OLL26598.1"/>
    </source>
</evidence>
<dbReference type="Gene3D" id="3.40.1050.10">
    <property type="entry name" value="Carbonic anhydrase"/>
    <property type="match status" value="1"/>
</dbReference>
<evidence type="ECO:0000256" key="5">
    <source>
        <dbReference type="ARBA" id="ARBA00023239"/>
    </source>
</evidence>
<reference evidence="9 10" key="1">
    <citation type="submission" date="2016-04" db="EMBL/GenBank/DDBJ databases">
        <title>Evolutionary innovation and constraint leading to complex multicellularity in the Ascomycota.</title>
        <authorList>
            <person name="Cisse O."/>
            <person name="Nguyen A."/>
            <person name="Hewitt D.A."/>
            <person name="Jedd G."/>
            <person name="Stajich J.E."/>
        </authorList>
    </citation>
    <scope>NUCLEOTIDE SEQUENCE [LARGE SCALE GENOMIC DNA]</scope>
    <source>
        <strain evidence="9 10">DAH-3</strain>
    </source>
</reference>
<dbReference type="GO" id="GO:0005737">
    <property type="term" value="C:cytoplasm"/>
    <property type="evidence" value="ECO:0007669"/>
    <property type="project" value="TreeGrafter"/>
</dbReference>
<dbReference type="PROSITE" id="PS00705">
    <property type="entry name" value="PROK_CO2_ANHYDRASE_2"/>
    <property type="match status" value="1"/>
</dbReference>
<evidence type="ECO:0000256" key="2">
    <source>
        <dbReference type="ARBA" id="ARBA00012925"/>
    </source>
</evidence>
<evidence type="ECO:0000313" key="10">
    <source>
        <dbReference type="Proteomes" id="UP000186594"/>
    </source>
</evidence>
<comment type="function">
    <text evidence="8">Reversible hydration of carbon dioxide.</text>
</comment>
<accession>A0A1U7LVF1</accession>
<evidence type="ECO:0000256" key="8">
    <source>
        <dbReference type="RuleBase" id="RU003956"/>
    </source>
</evidence>
<sequence length="240" mass="26717">MMPASPSPRTSQTQRSTIAHFYPQDPIQVLLDRNDAWSKRVTEALPYVPFKILDLKLKSTFFSSQEHTQTPFVLWLGCSDARVPETKILDLLPGEVFVHRNIANIIPLGDQSSHSVIQFAVDILGVKHIIVCGHYGCGGIAASLASKRLGSPIDDWLRNVGDVRSAHQKELDSISDPTLKARRLVELNVMAQVRNVLRTSTVVAAREERDLQVHAWVYDVGCGKLKALQIPTNPEEENCC</sequence>
<proteinExistence type="inferred from homology"/>
<evidence type="ECO:0000256" key="3">
    <source>
        <dbReference type="ARBA" id="ARBA00022723"/>
    </source>
</evidence>
<dbReference type="EMBL" id="LXFE01000159">
    <property type="protein sequence ID" value="OLL26598.1"/>
    <property type="molecule type" value="Genomic_DNA"/>
</dbReference>
<feature type="binding site" evidence="7">
    <location>
        <position position="80"/>
    </location>
    <ligand>
        <name>Zn(2+)</name>
        <dbReference type="ChEBI" id="CHEBI:29105"/>
    </ligand>
</feature>
<organism evidence="9 10">
    <name type="scientific">Neolecta irregularis (strain DAH-3)</name>
    <dbReference type="NCBI Taxonomy" id="1198029"/>
    <lineage>
        <taxon>Eukaryota</taxon>
        <taxon>Fungi</taxon>
        <taxon>Dikarya</taxon>
        <taxon>Ascomycota</taxon>
        <taxon>Taphrinomycotina</taxon>
        <taxon>Neolectales</taxon>
        <taxon>Neolectaceae</taxon>
        <taxon>Neolecta</taxon>
    </lineage>
</organism>
<dbReference type="InterPro" id="IPR015892">
    <property type="entry name" value="Carbonic_anhydrase_CS"/>
</dbReference>
<dbReference type="GO" id="GO:0015976">
    <property type="term" value="P:carbon utilization"/>
    <property type="evidence" value="ECO:0007669"/>
    <property type="project" value="InterPro"/>
</dbReference>
<evidence type="ECO:0000256" key="4">
    <source>
        <dbReference type="ARBA" id="ARBA00022833"/>
    </source>
</evidence>
<dbReference type="Pfam" id="PF00484">
    <property type="entry name" value="Pro_CA"/>
    <property type="match status" value="1"/>
</dbReference>
<keyword evidence="4 7" id="KW-0862">Zinc</keyword>
<feature type="binding site" evidence="7">
    <location>
        <position position="134"/>
    </location>
    <ligand>
        <name>Zn(2+)</name>
        <dbReference type="ChEBI" id="CHEBI:29105"/>
    </ligand>
</feature>
<comment type="cofactor">
    <cofactor evidence="7">
        <name>Zn(2+)</name>
        <dbReference type="ChEBI" id="CHEBI:29105"/>
    </cofactor>
    <text evidence="7">Binds 1 zinc ion per subunit.</text>
</comment>
<dbReference type="InterPro" id="IPR001765">
    <property type="entry name" value="Carbonic_anhydrase"/>
</dbReference>
<dbReference type="OrthoDB" id="10248475at2759"/>
<name>A0A1U7LVF1_NEOID</name>
<keyword evidence="5 8" id="KW-0456">Lyase</keyword>
<feature type="binding site" evidence="7">
    <location>
        <position position="137"/>
    </location>
    <ligand>
        <name>Zn(2+)</name>
        <dbReference type="ChEBI" id="CHEBI:29105"/>
    </ligand>
</feature>
<dbReference type="PANTHER" id="PTHR11002:SF76">
    <property type="entry name" value="CARBONIC ANHYDRASE"/>
    <property type="match status" value="1"/>
</dbReference>
<dbReference type="GO" id="GO:0034599">
    <property type="term" value="P:cellular response to oxidative stress"/>
    <property type="evidence" value="ECO:0007669"/>
    <property type="project" value="TreeGrafter"/>
</dbReference>
<dbReference type="EC" id="4.2.1.1" evidence="2 8"/>
<dbReference type="STRING" id="1198029.A0A1U7LVF1"/>
<dbReference type="Proteomes" id="UP000186594">
    <property type="component" value="Unassembled WGS sequence"/>
</dbReference>
<gene>
    <name evidence="9" type="ORF">NEOLI_004283</name>
</gene>
<dbReference type="AlphaFoldDB" id="A0A1U7LVF1"/>
<dbReference type="GO" id="GO:0004089">
    <property type="term" value="F:carbonate dehydratase activity"/>
    <property type="evidence" value="ECO:0007669"/>
    <property type="project" value="UniProtKB-UniRule"/>
</dbReference>
<feature type="binding site" evidence="7">
    <location>
        <position position="78"/>
    </location>
    <ligand>
        <name>Zn(2+)</name>
        <dbReference type="ChEBI" id="CHEBI:29105"/>
    </ligand>
</feature>
<keyword evidence="10" id="KW-1185">Reference proteome</keyword>
<evidence type="ECO:0000256" key="6">
    <source>
        <dbReference type="ARBA" id="ARBA00048348"/>
    </source>
</evidence>
<evidence type="ECO:0000256" key="1">
    <source>
        <dbReference type="ARBA" id="ARBA00006217"/>
    </source>
</evidence>
<dbReference type="GO" id="GO:0008270">
    <property type="term" value="F:zinc ion binding"/>
    <property type="evidence" value="ECO:0007669"/>
    <property type="project" value="UniProtKB-UniRule"/>
</dbReference>
<comment type="catalytic activity">
    <reaction evidence="6 8">
        <text>hydrogencarbonate + H(+) = CO2 + H2O</text>
        <dbReference type="Rhea" id="RHEA:10748"/>
        <dbReference type="ChEBI" id="CHEBI:15377"/>
        <dbReference type="ChEBI" id="CHEBI:15378"/>
        <dbReference type="ChEBI" id="CHEBI:16526"/>
        <dbReference type="ChEBI" id="CHEBI:17544"/>
        <dbReference type="EC" id="4.2.1.1"/>
    </reaction>
</comment>
<dbReference type="InterPro" id="IPR036874">
    <property type="entry name" value="Carbonic_anhydrase_sf"/>
</dbReference>
<keyword evidence="3 7" id="KW-0479">Metal-binding</keyword>
<evidence type="ECO:0000256" key="7">
    <source>
        <dbReference type="PIRSR" id="PIRSR601765-1"/>
    </source>
</evidence>
<dbReference type="SMART" id="SM00947">
    <property type="entry name" value="Pro_CA"/>
    <property type="match status" value="1"/>
</dbReference>
<dbReference type="OMA" id="NVAWAHE"/>
<dbReference type="GO" id="GO:0071244">
    <property type="term" value="P:cellular response to carbon dioxide"/>
    <property type="evidence" value="ECO:0007669"/>
    <property type="project" value="TreeGrafter"/>
</dbReference>
<dbReference type="SUPFAM" id="SSF53056">
    <property type="entry name" value="beta-carbonic anhydrase, cab"/>
    <property type="match status" value="1"/>
</dbReference>
<protein>
    <recommendedName>
        <fullName evidence="2 8">Carbonic anhydrase</fullName>
        <ecNumber evidence="2 8">4.2.1.1</ecNumber>
    </recommendedName>
    <alternativeName>
        <fullName evidence="8">Carbonate dehydratase</fullName>
    </alternativeName>
</protein>